<dbReference type="PANTHER" id="PTHR43884">
    <property type="entry name" value="ACYL-COA DEHYDROGENASE"/>
    <property type="match status" value="1"/>
</dbReference>
<dbReference type="Gene3D" id="1.10.540.10">
    <property type="entry name" value="Acyl-CoA dehydrogenase/oxidase, N-terminal domain"/>
    <property type="match status" value="1"/>
</dbReference>
<dbReference type="Gene3D" id="2.40.110.10">
    <property type="entry name" value="Butyryl-CoA Dehydrogenase, subunit A, domain 2"/>
    <property type="match status" value="1"/>
</dbReference>
<evidence type="ECO:0000256" key="2">
    <source>
        <dbReference type="ARBA" id="ARBA00009347"/>
    </source>
</evidence>
<feature type="domain" description="Acyl-CoA dehydrogenase/oxidase N-terminal" evidence="7">
    <location>
        <begin position="6"/>
        <end position="118"/>
    </location>
</feature>
<feature type="domain" description="Acyl-CoA dehydrogenase/oxidase C-terminal" evidence="6">
    <location>
        <begin position="213"/>
        <end position="345"/>
    </location>
</feature>
<keyword evidence="5" id="KW-0560">Oxidoreductase</keyword>
<dbReference type="AlphaFoldDB" id="A0AA41ZFI1"/>
<dbReference type="PANTHER" id="PTHR43884:SF20">
    <property type="entry name" value="ACYL-COA DEHYDROGENASE FADE28"/>
    <property type="match status" value="1"/>
</dbReference>
<comment type="similarity">
    <text evidence="2">Belongs to the acyl-CoA dehydrogenase family.</text>
</comment>
<reference evidence="8" key="1">
    <citation type="submission" date="2022-06" db="EMBL/GenBank/DDBJ databases">
        <title>Sphingomonas sp. nov. isolated from rhizosphere soil of tomato.</title>
        <authorList>
            <person name="Dong H."/>
            <person name="Gao R."/>
        </authorList>
    </citation>
    <scope>NUCLEOTIDE SEQUENCE</scope>
    <source>
        <strain evidence="8">MMSM24</strain>
    </source>
</reference>
<gene>
    <name evidence="8" type="ORF">NEE01_08110</name>
</gene>
<evidence type="ECO:0000313" key="9">
    <source>
        <dbReference type="Proteomes" id="UP001165565"/>
    </source>
</evidence>
<dbReference type="Pfam" id="PF02771">
    <property type="entry name" value="Acyl-CoA_dh_N"/>
    <property type="match status" value="1"/>
</dbReference>
<dbReference type="GO" id="GO:0003995">
    <property type="term" value="F:acyl-CoA dehydrogenase activity"/>
    <property type="evidence" value="ECO:0007669"/>
    <property type="project" value="TreeGrafter"/>
</dbReference>
<dbReference type="InterPro" id="IPR036250">
    <property type="entry name" value="AcylCo_DH-like_C"/>
</dbReference>
<dbReference type="InterPro" id="IPR009075">
    <property type="entry name" value="AcylCo_DH/oxidase_C"/>
</dbReference>
<dbReference type="Gene3D" id="1.20.140.10">
    <property type="entry name" value="Butyryl-CoA Dehydrogenase, subunit A, domain 3"/>
    <property type="match status" value="1"/>
</dbReference>
<evidence type="ECO:0000256" key="5">
    <source>
        <dbReference type="ARBA" id="ARBA00023002"/>
    </source>
</evidence>
<evidence type="ECO:0000256" key="4">
    <source>
        <dbReference type="ARBA" id="ARBA00022827"/>
    </source>
</evidence>
<dbReference type="EMBL" id="JANFAV010000004">
    <property type="protein sequence ID" value="MCW6534748.1"/>
    <property type="molecule type" value="Genomic_DNA"/>
</dbReference>
<proteinExistence type="inferred from homology"/>
<keyword evidence="4" id="KW-0274">FAD</keyword>
<dbReference type="Pfam" id="PF00441">
    <property type="entry name" value="Acyl-CoA_dh_1"/>
    <property type="match status" value="1"/>
</dbReference>
<accession>A0AA41ZFI1</accession>
<dbReference type="SUPFAM" id="SSF47203">
    <property type="entry name" value="Acyl-CoA dehydrogenase C-terminal domain-like"/>
    <property type="match status" value="1"/>
</dbReference>
<sequence>MNFAFTDEQAMIAETAKAFFDENATSERTRAAMDKDGVDRALWHSFCQELGLAGIALPEAHGGSGLGLVEFAILAEAAGAQVAALPMLGSLAMTAHGLARGGSEAQKAAWLPKLASGEAIGATGLGAKVSAAGDRLSGTVDFVAHGASADVFLIATDSAAWLVERGAVGLAVAACTTLDQTRPFARLTLADTPAEPLGDAAAALRAAQEGGWICVAAEALGGAQATLDRTVGYAQERVQFGRQIGSFQAYKHRLADMMVEIEQARSAVYWAACAVDERSDEAPIALHSAKSFAADTYFRCAGDMIQLHGGIGFTWEHDAHLFFKRARAIQSMLGTSAWHREQIAQLIGLGDAA</sequence>
<keyword evidence="3" id="KW-0285">Flavoprotein</keyword>
<dbReference type="InterPro" id="IPR009100">
    <property type="entry name" value="AcylCoA_DH/oxidase_NM_dom_sf"/>
</dbReference>
<protein>
    <submittedName>
        <fullName evidence="8">Acyl-CoA/acyl-ACP dehydrogenase</fullName>
    </submittedName>
</protein>
<comment type="cofactor">
    <cofactor evidence="1">
        <name>FAD</name>
        <dbReference type="ChEBI" id="CHEBI:57692"/>
    </cofactor>
</comment>
<dbReference type="SUPFAM" id="SSF56645">
    <property type="entry name" value="Acyl-CoA dehydrogenase NM domain-like"/>
    <property type="match status" value="1"/>
</dbReference>
<dbReference type="GO" id="GO:0050660">
    <property type="term" value="F:flavin adenine dinucleotide binding"/>
    <property type="evidence" value="ECO:0007669"/>
    <property type="project" value="InterPro"/>
</dbReference>
<comment type="caution">
    <text evidence="8">The sequence shown here is derived from an EMBL/GenBank/DDBJ whole genome shotgun (WGS) entry which is preliminary data.</text>
</comment>
<evidence type="ECO:0000259" key="7">
    <source>
        <dbReference type="Pfam" id="PF02771"/>
    </source>
</evidence>
<evidence type="ECO:0000256" key="3">
    <source>
        <dbReference type="ARBA" id="ARBA00022630"/>
    </source>
</evidence>
<dbReference type="InterPro" id="IPR046373">
    <property type="entry name" value="Acyl-CoA_Oxase/DH_mid-dom_sf"/>
</dbReference>
<dbReference type="Proteomes" id="UP001165565">
    <property type="component" value="Unassembled WGS sequence"/>
</dbReference>
<dbReference type="InterPro" id="IPR037069">
    <property type="entry name" value="AcylCoA_DH/ox_N_sf"/>
</dbReference>
<keyword evidence="9" id="KW-1185">Reference proteome</keyword>
<dbReference type="InterPro" id="IPR013786">
    <property type="entry name" value="AcylCoA_DH/ox_N"/>
</dbReference>
<evidence type="ECO:0000313" key="8">
    <source>
        <dbReference type="EMBL" id="MCW6534748.1"/>
    </source>
</evidence>
<dbReference type="RefSeq" id="WP_265268579.1">
    <property type="nucleotide sequence ID" value="NZ_JANFAV010000004.1"/>
</dbReference>
<name>A0AA41ZFI1_9SPHN</name>
<evidence type="ECO:0000259" key="6">
    <source>
        <dbReference type="Pfam" id="PF00441"/>
    </source>
</evidence>
<organism evidence="8 9">
    <name type="scientific">Sphingomonas lycopersici</name>
    <dbReference type="NCBI Taxonomy" id="2951807"/>
    <lineage>
        <taxon>Bacteria</taxon>
        <taxon>Pseudomonadati</taxon>
        <taxon>Pseudomonadota</taxon>
        <taxon>Alphaproteobacteria</taxon>
        <taxon>Sphingomonadales</taxon>
        <taxon>Sphingomonadaceae</taxon>
        <taxon>Sphingomonas</taxon>
    </lineage>
</organism>
<evidence type="ECO:0000256" key="1">
    <source>
        <dbReference type="ARBA" id="ARBA00001974"/>
    </source>
</evidence>